<dbReference type="GO" id="GO:0003954">
    <property type="term" value="F:NADH dehydrogenase activity"/>
    <property type="evidence" value="ECO:0007669"/>
    <property type="project" value="TreeGrafter"/>
</dbReference>
<keyword evidence="6 7" id="KW-0472">Membrane</keyword>
<evidence type="ECO:0000256" key="3">
    <source>
        <dbReference type="ARBA" id="ARBA00022475"/>
    </source>
</evidence>
<comment type="subunit">
    <text evidence="7">Forms a complex with DabA.</text>
</comment>
<dbReference type="InterPro" id="IPR001750">
    <property type="entry name" value="ND/Mrp_TM"/>
</dbReference>
<proteinExistence type="inferred from homology"/>
<protein>
    <recommendedName>
        <fullName evidence="7">Probable inorganic carbon transporter subunit DabB</fullName>
    </recommendedName>
</protein>
<feature type="transmembrane region" description="Helical" evidence="7">
    <location>
        <begin position="377"/>
        <end position="401"/>
    </location>
</feature>
<dbReference type="Pfam" id="PF00361">
    <property type="entry name" value="Proton_antipo_M"/>
    <property type="match status" value="1"/>
</dbReference>
<evidence type="ECO:0000256" key="1">
    <source>
        <dbReference type="ARBA" id="ARBA00004127"/>
    </source>
</evidence>
<organism evidence="11 12">
    <name type="scientific">Acidipila rosea</name>
    <dbReference type="NCBI Taxonomy" id="768535"/>
    <lineage>
        <taxon>Bacteria</taxon>
        <taxon>Pseudomonadati</taxon>
        <taxon>Acidobacteriota</taxon>
        <taxon>Terriglobia</taxon>
        <taxon>Terriglobales</taxon>
        <taxon>Acidobacteriaceae</taxon>
        <taxon>Acidipila</taxon>
    </lineage>
</organism>
<evidence type="ECO:0000259" key="9">
    <source>
        <dbReference type="Pfam" id="PF00361"/>
    </source>
</evidence>
<dbReference type="AlphaFoldDB" id="A0A4R1LBG9"/>
<keyword evidence="2 7" id="KW-0813">Transport</keyword>
<feature type="transmembrane region" description="Helical" evidence="7">
    <location>
        <begin position="437"/>
        <end position="455"/>
    </location>
</feature>
<evidence type="ECO:0000313" key="11">
    <source>
        <dbReference type="EMBL" id="TCK75818.1"/>
    </source>
</evidence>
<feature type="transmembrane region" description="Helical" evidence="7">
    <location>
        <begin position="259"/>
        <end position="280"/>
    </location>
</feature>
<evidence type="ECO:0000256" key="5">
    <source>
        <dbReference type="ARBA" id="ARBA00022989"/>
    </source>
</evidence>
<evidence type="ECO:0000313" key="12">
    <source>
        <dbReference type="Proteomes" id="UP000295210"/>
    </source>
</evidence>
<comment type="similarity">
    <text evidence="7">Belongs to the inorganic carbon transporter (TC 9.A.2) DabB family.</text>
</comment>
<evidence type="ECO:0000256" key="2">
    <source>
        <dbReference type="ARBA" id="ARBA00022448"/>
    </source>
</evidence>
<feature type="transmembrane region" description="Helical" evidence="7">
    <location>
        <begin position="475"/>
        <end position="494"/>
    </location>
</feature>
<sequence>MAHFQCLWPSHHAILLCVPSVLYFLGGFAGQLVSIQKLSIRKAWRLTRIVSSLSLLLSFACCSDALLHTPALVRRPRISSLLTIGSFHLSFRFDVVEALMLLLVTFLGWVIVSYSRAYMSGDPKEPRYIGNLMRTLAAVSLLVVTNNLVLFLLAWVLTSLSLHGLLTLYPHRQAAVIAAHKKFLASRLGDFTLLCGVMLLGSQTGSFEMDEVMHRISGSHPISASIHVAALLLAISAMIKCAQLPLHGWLIQVMEAPTPVSALLHAGVVNLGGFMLIRLAPVINTTQMAQGLLVVIGCLTAIISSLVMTTRISIKVHLAWSTCAQMGFMLMECGLGLYGLAFLHLLAHSLYKAHAFLGSGGTVNQAKLKRMMPPRPAIGVNALIGSALSGLFVAILGALLWQPHLRMNAVMIFCITVVGLATAGILAAISSTCSIEASLLLPISALGISVLYFGYDRLFQRLAPLATIGPAPQHAILIFPVACFALLYTLHAIIRANPLGQIATTLYPWFYAGLYLDELFTRATFRIWPAKQSSEITRRRDAAQPFEARGVRL</sequence>
<dbReference type="GO" id="GO:0012505">
    <property type="term" value="C:endomembrane system"/>
    <property type="evidence" value="ECO:0007669"/>
    <property type="project" value="UniProtKB-SubCell"/>
</dbReference>
<dbReference type="GO" id="GO:0015990">
    <property type="term" value="P:electron transport coupled proton transport"/>
    <property type="evidence" value="ECO:0007669"/>
    <property type="project" value="TreeGrafter"/>
</dbReference>
<feature type="transmembrane region" description="Helical" evidence="7">
    <location>
        <begin position="326"/>
        <end position="347"/>
    </location>
</feature>
<feature type="domain" description="NADH-Ubiquinone oxidoreductase (complex I) chain 5 N-terminal" evidence="10">
    <location>
        <begin position="85"/>
        <end position="128"/>
    </location>
</feature>
<dbReference type="Pfam" id="PF00662">
    <property type="entry name" value="Proton_antipo_N"/>
    <property type="match status" value="1"/>
</dbReference>
<evidence type="ECO:0000256" key="7">
    <source>
        <dbReference type="HAMAP-Rule" id="MF_00862"/>
    </source>
</evidence>
<gene>
    <name evidence="7" type="primary">dabB</name>
    <name evidence="11" type="ORF">C7378_0812</name>
</gene>
<evidence type="ECO:0000256" key="6">
    <source>
        <dbReference type="ARBA" id="ARBA00023136"/>
    </source>
</evidence>
<dbReference type="InterPro" id="IPR003945">
    <property type="entry name" value="NU5C-like"/>
</dbReference>
<reference evidence="11 12" key="1">
    <citation type="submission" date="2019-03" db="EMBL/GenBank/DDBJ databases">
        <title>Genomic Encyclopedia of Type Strains, Phase IV (KMG-IV): sequencing the most valuable type-strain genomes for metagenomic binning, comparative biology and taxonomic classification.</title>
        <authorList>
            <person name="Goeker M."/>
        </authorList>
    </citation>
    <scope>NUCLEOTIDE SEQUENCE [LARGE SCALE GENOMIC DNA]</scope>
    <source>
        <strain evidence="11 12">DSM 103428</strain>
    </source>
</reference>
<dbReference type="GO" id="GO:0008137">
    <property type="term" value="F:NADH dehydrogenase (ubiquinone) activity"/>
    <property type="evidence" value="ECO:0007669"/>
    <property type="project" value="InterPro"/>
</dbReference>
<feature type="transmembrane region" description="Helical" evidence="7">
    <location>
        <begin position="407"/>
        <end position="430"/>
    </location>
</feature>
<keyword evidence="12" id="KW-1185">Reference proteome</keyword>
<dbReference type="InterPro" id="IPR001516">
    <property type="entry name" value="Proton_antipo_N"/>
</dbReference>
<comment type="subcellular location">
    <subcellularLocation>
        <location evidence="7">Cell membrane</location>
        <topology evidence="7">Multi-pass membrane protein</topology>
    </subcellularLocation>
    <subcellularLocation>
        <location evidence="1">Endomembrane system</location>
        <topology evidence="1">Multi-pass membrane protein</topology>
    </subcellularLocation>
    <subcellularLocation>
        <location evidence="8">Membrane</location>
        <topology evidence="8">Multi-pass membrane protein</topology>
    </subcellularLocation>
</comment>
<dbReference type="GO" id="GO:0042773">
    <property type="term" value="P:ATP synthesis coupled electron transport"/>
    <property type="evidence" value="ECO:0007669"/>
    <property type="project" value="InterPro"/>
</dbReference>
<dbReference type="HAMAP" id="MF_00862">
    <property type="entry name" value="DabB"/>
    <property type="match status" value="1"/>
</dbReference>
<dbReference type="EMBL" id="SMGK01000001">
    <property type="protein sequence ID" value="TCK75818.1"/>
    <property type="molecule type" value="Genomic_DNA"/>
</dbReference>
<accession>A0A4R1LBG9</accession>
<feature type="transmembrane region" description="Helical" evidence="7">
    <location>
        <begin position="12"/>
        <end position="34"/>
    </location>
</feature>
<evidence type="ECO:0000256" key="8">
    <source>
        <dbReference type="RuleBase" id="RU000320"/>
    </source>
</evidence>
<dbReference type="PRINTS" id="PR01434">
    <property type="entry name" value="NADHDHGNASE5"/>
</dbReference>
<keyword evidence="3 7" id="KW-1003">Cell membrane</keyword>
<dbReference type="GO" id="GO:0005886">
    <property type="term" value="C:plasma membrane"/>
    <property type="evidence" value="ECO:0007669"/>
    <property type="project" value="UniProtKB-SubCell"/>
</dbReference>
<evidence type="ECO:0000259" key="10">
    <source>
        <dbReference type="Pfam" id="PF00662"/>
    </source>
</evidence>
<dbReference type="PANTHER" id="PTHR42829:SF1">
    <property type="entry name" value="INORGANIC CARBON TRANSPORTER SUBUNIT DABB-RELATED"/>
    <property type="match status" value="1"/>
</dbReference>
<comment type="function">
    <text evidence="7">Part of an energy-coupled inorganic carbon pump.</text>
</comment>
<evidence type="ECO:0000256" key="4">
    <source>
        <dbReference type="ARBA" id="ARBA00022692"/>
    </source>
</evidence>
<keyword evidence="5 7" id="KW-1133">Transmembrane helix</keyword>
<name>A0A4R1LBG9_9BACT</name>
<dbReference type="InterPro" id="IPR046396">
    <property type="entry name" value="Transporter_DabB"/>
</dbReference>
<dbReference type="Proteomes" id="UP000295210">
    <property type="component" value="Unassembled WGS sequence"/>
</dbReference>
<feature type="transmembrane region" description="Helical" evidence="7">
    <location>
        <begin position="135"/>
        <end position="157"/>
    </location>
</feature>
<keyword evidence="4 7" id="KW-0812">Transmembrane</keyword>
<dbReference type="NCBIfam" id="NF006029">
    <property type="entry name" value="PRK08168.1"/>
    <property type="match status" value="1"/>
</dbReference>
<feature type="transmembrane region" description="Helical" evidence="7">
    <location>
        <begin position="292"/>
        <end position="314"/>
    </location>
</feature>
<feature type="domain" description="NADH:quinone oxidoreductase/Mrp antiporter transmembrane" evidence="9">
    <location>
        <begin position="146"/>
        <end position="366"/>
    </location>
</feature>
<dbReference type="PANTHER" id="PTHR42829">
    <property type="entry name" value="NADH-UBIQUINONE OXIDOREDUCTASE CHAIN 5"/>
    <property type="match status" value="1"/>
</dbReference>
<comment type="caution">
    <text evidence="11">The sequence shown here is derived from an EMBL/GenBank/DDBJ whole genome shotgun (WGS) entry which is preliminary data.</text>
</comment>
<feature type="transmembrane region" description="Helical" evidence="7">
    <location>
        <begin position="95"/>
        <end position="114"/>
    </location>
</feature>